<evidence type="ECO:0000256" key="4">
    <source>
        <dbReference type="ARBA" id="ARBA00022723"/>
    </source>
</evidence>
<evidence type="ECO:0000256" key="3">
    <source>
        <dbReference type="ARBA" id="ARBA00021764"/>
    </source>
</evidence>
<sequence>MSEKLQVEAIQQGTVIDHIPAGQGIRILKRLHLESAGKRITVGMNLPSQNHGLKDIIKVEGRMFTEDEAHQLALFAPSATINVIDDYEVVNKFGMQLPDTLVGVFPCPNSNCISLNEPVNSYFYISVKGEADSGDAQVKMRCKYCEKSFNKEVVVGN</sequence>
<evidence type="ECO:0000259" key="8">
    <source>
        <dbReference type="Pfam" id="PF01948"/>
    </source>
</evidence>
<dbReference type="RefSeq" id="WP_386721753.1">
    <property type="nucleotide sequence ID" value="NZ_JBHRSZ010000005.1"/>
</dbReference>
<keyword evidence="11" id="KW-1185">Reference proteome</keyword>
<feature type="domain" description="Aspartate carbamoyltransferase regulatory subunit N-terminal" evidence="8">
    <location>
        <begin position="5"/>
        <end position="95"/>
    </location>
</feature>
<feature type="domain" description="Aspartate carbamoyltransferase regulatory subunit C-terminal" evidence="9">
    <location>
        <begin position="102"/>
        <end position="153"/>
    </location>
</feature>
<evidence type="ECO:0000313" key="11">
    <source>
        <dbReference type="Proteomes" id="UP001595476"/>
    </source>
</evidence>
<dbReference type="EMBL" id="JBHRSZ010000005">
    <property type="protein sequence ID" value="MFC3152019.1"/>
    <property type="molecule type" value="Genomic_DNA"/>
</dbReference>
<dbReference type="Gene3D" id="3.30.70.140">
    <property type="entry name" value="Aspartate carbamoyltransferase regulatory subunit, N-terminal domain"/>
    <property type="match status" value="1"/>
</dbReference>
<organism evidence="10 11">
    <name type="scientific">Litoribrevibacter euphylliae</name>
    <dbReference type="NCBI Taxonomy" id="1834034"/>
    <lineage>
        <taxon>Bacteria</taxon>
        <taxon>Pseudomonadati</taxon>
        <taxon>Pseudomonadota</taxon>
        <taxon>Gammaproteobacteria</taxon>
        <taxon>Oceanospirillales</taxon>
        <taxon>Oceanospirillaceae</taxon>
        <taxon>Litoribrevibacter</taxon>
    </lineage>
</organism>
<feature type="binding site" evidence="7">
    <location>
        <position position="142"/>
    </location>
    <ligand>
        <name>Zn(2+)</name>
        <dbReference type="ChEBI" id="CHEBI:29105"/>
    </ligand>
</feature>
<comment type="caution">
    <text evidence="10">The sequence shown here is derived from an EMBL/GenBank/DDBJ whole genome shotgun (WGS) entry which is preliminary data.</text>
</comment>
<name>A0ABV7HH07_9GAMM</name>
<keyword evidence="6 7" id="KW-0665">Pyrimidine biosynthesis</keyword>
<dbReference type="Proteomes" id="UP001595476">
    <property type="component" value="Unassembled WGS sequence"/>
</dbReference>
<dbReference type="GO" id="GO:0004070">
    <property type="term" value="F:aspartate carbamoyltransferase activity"/>
    <property type="evidence" value="ECO:0007669"/>
    <property type="project" value="UniProtKB-EC"/>
</dbReference>
<protein>
    <recommendedName>
        <fullName evidence="3 7">Aspartate carbamoyltransferase regulatory chain</fullName>
    </recommendedName>
</protein>
<dbReference type="HAMAP" id="MF_00002">
    <property type="entry name" value="Asp_carb_tr_reg"/>
    <property type="match status" value="1"/>
</dbReference>
<feature type="binding site" evidence="7">
    <location>
        <position position="112"/>
    </location>
    <ligand>
        <name>Zn(2+)</name>
        <dbReference type="ChEBI" id="CHEBI:29105"/>
    </ligand>
</feature>
<keyword evidence="4 7" id="KW-0479">Metal-binding</keyword>
<dbReference type="InterPro" id="IPR020545">
    <property type="entry name" value="Asp_carbamoyltransf_reg_N"/>
</dbReference>
<comment type="similarity">
    <text evidence="2 7">Belongs to the PyrI family.</text>
</comment>
<evidence type="ECO:0000259" key="9">
    <source>
        <dbReference type="Pfam" id="PF02748"/>
    </source>
</evidence>
<dbReference type="InterPro" id="IPR036792">
    <property type="entry name" value="Asp_carbatrfase_reg_C_sf"/>
</dbReference>
<gene>
    <name evidence="7 10" type="primary">pyrI</name>
    <name evidence="10" type="ORF">ACFOEK_13335</name>
</gene>
<dbReference type="SUPFAM" id="SSF57825">
    <property type="entry name" value="Aspartate carbamoyltransferase, Regulatory-chain, C-terminal domain"/>
    <property type="match status" value="1"/>
</dbReference>
<keyword evidence="10" id="KW-0808">Transferase</keyword>
<dbReference type="NCBIfam" id="TIGR00240">
    <property type="entry name" value="ATCase_reg"/>
    <property type="match status" value="1"/>
</dbReference>
<accession>A0ABV7HH07</accession>
<dbReference type="Gene3D" id="2.30.30.20">
    <property type="entry name" value="Aspartate carbamoyltransferase regulatory subunit, C-terminal domain"/>
    <property type="match status" value="1"/>
</dbReference>
<dbReference type="InterPro" id="IPR036793">
    <property type="entry name" value="Asp_carbatrfase_reg_N_sf"/>
</dbReference>
<dbReference type="InterPro" id="IPR020542">
    <property type="entry name" value="Asp_carbamoyltrfase_reg_C"/>
</dbReference>
<dbReference type="Pfam" id="PF02748">
    <property type="entry name" value="PyrI_C"/>
    <property type="match status" value="1"/>
</dbReference>
<feature type="binding site" evidence="7">
    <location>
        <position position="145"/>
    </location>
    <ligand>
        <name>Zn(2+)</name>
        <dbReference type="ChEBI" id="CHEBI:29105"/>
    </ligand>
</feature>
<comment type="cofactor">
    <cofactor evidence="7">
        <name>Zn(2+)</name>
        <dbReference type="ChEBI" id="CHEBI:29105"/>
    </cofactor>
    <text evidence="7">Binds 1 zinc ion per subunit.</text>
</comment>
<evidence type="ECO:0000256" key="5">
    <source>
        <dbReference type="ARBA" id="ARBA00022833"/>
    </source>
</evidence>
<proteinExistence type="inferred from homology"/>
<evidence type="ECO:0000256" key="6">
    <source>
        <dbReference type="ARBA" id="ARBA00022975"/>
    </source>
</evidence>
<feature type="binding site" evidence="7">
    <location>
        <position position="107"/>
    </location>
    <ligand>
        <name>Zn(2+)</name>
        <dbReference type="ChEBI" id="CHEBI:29105"/>
    </ligand>
</feature>
<evidence type="ECO:0000256" key="1">
    <source>
        <dbReference type="ARBA" id="ARBA00002565"/>
    </source>
</evidence>
<evidence type="ECO:0000256" key="2">
    <source>
        <dbReference type="ARBA" id="ARBA00010498"/>
    </source>
</evidence>
<dbReference type="SUPFAM" id="SSF54893">
    <property type="entry name" value="Aspartate carbamoyltransferase, Regulatory-chain, N-terminal domain"/>
    <property type="match status" value="1"/>
</dbReference>
<dbReference type="PANTHER" id="PTHR35805">
    <property type="entry name" value="ASPARTATE CARBAMOYLTRANSFERASE REGULATORY CHAIN"/>
    <property type="match status" value="1"/>
</dbReference>
<reference evidence="11" key="1">
    <citation type="journal article" date="2019" name="Int. J. Syst. Evol. Microbiol.">
        <title>The Global Catalogue of Microorganisms (GCM) 10K type strain sequencing project: providing services to taxonomists for standard genome sequencing and annotation.</title>
        <authorList>
            <consortium name="The Broad Institute Genomics Platform"/>
            <consortium name="The Broad Institute Genome Sequencing Center for Infectious Disease"/>
            <person name="Wu L."/>
            <person name="Ma J."/>
        </authorList>
    </citation>
    <scope>NUCLEOTIDE SEQUENCE [LARGE SCALE GENOMIC DNA]</scope>
    <source>
        <strain evidence="11">KCTC 52438</strain>
    </source>
</reference>
<dbReference type="Pfam" id="PF01948">
    <property type="entry name" value="PyrI"/>
    <property type="match status" value="1"/>
</dbReference>
<evidence type="ECO:0000256" key="7">
    <source>
        <dbReference type="HAMAP-Rule" id="MF_00002"/>
    </source>
</evidence>
<dbReference type="PANTHER" id="PTHR35805:SF1">
    <property type="entry name" value="ASPARTATE CARBAMOYLTRANSFERASE REGULATORY CHAIN"/>
    <property type="match status" value="1"/>
</dbReference>
<comment type="function">
    <text evidence="1 7">Involved in allosteric regulation of aspartate carbamoyltransferase.</text>
</comment>
<dbReference type="InterPro" id="IPR002801">
    <property type="entry name" value="Asp_carbamoylTrfase_reg"/>
</dbReference>
<comment type="subunit">
    <text evidence="7">Contains catalytic and regulatory chains.</text>
</comment>
<keyword evidence="5 7" id="KW-0862">Zinc</keyword>
<evidence type="ECO:0000313" key="10">
    <source>
        <dbReference type="EMBL" id="MFC3152019.1"/>
    </source>
</evidence>